<dbReference type="PANTHER" id="PTHR47197:SF3">
    <property type="entry name" value="DIHYDRO-HEME D1 DEHYDROGENASE"/>
    <property type="match status" value="1"/>
</dbReference>
<dbReference type="EMBL" id="JAYERP010000001">
    <property type="protein sequence ID" value="MEA3570708.1"/>
    <property type="molecule type" value="Genomic_DNA"/>
</dbReference>
<feature type="signal peptide" evidence="3">
    <location>
        <begin position="1"/>
        <end position="24"/>
    </location>
</feature>
<dbReference type="NCBIfam" id="TIGR02276">
    <property type="entry name" value="beta_rpt_yvtn"/>
    <property type="match status" value="1"/>
</dbReference>
<feature type="domain" description="YNCE-like beta-propeller" evidence="4">
    <location>
        <begin position="310"/>
        <end position="378"/>
    </location>
</feature>
<dbReference type="RefSeq" id="WP_036644988.1">
    <property type="nucleotide sequence ID" value="NZ_CBCSKM010000018.1"/>
</dbReference>
<accession>A0ABU5PLA1</accession>
<feature type="compositionally biased region" description="Low complexity" evidence="2">
    <location>
        <begin position="31"/>
        <end position="46"/>
    </location>
</feature>
<comment type="caution">
    <text evidence="5">The sequence shown here is derived from an EMBL/GenBank/DDBJ whole genome shotgun (WGS) entry which is preliminary data.</text>
</comment>
<dbReference type="Gene3D" id="2.130.10.10">
    <property type="entry name" value="YVTN repeat-like/Quinoprotein amine dehydrogenase"/>
    <property type="match status" value="3"/>
</dbReference>
<feature type="domain" description="YNCE-like beta-propeller" evidence="4">
    <location>
        <begin position="153"/>
        <end position="305"/>
    </location>
</feature>
<evidence type="ECO:0000256" key="2">
    <source>
        <dbReference type="SAM" id="MobiDB-lite"/>
    </source>
</evidence>
<gene>
    <name evidence="5" type="ORF">U9M73_11925</name>
</gene>
<evidence type="ECO:0000256" key="1">
    <source>
        <dbReference type="ARBA" id="ARBA00022729"/>
    </source>
</evidence>
<dbReference type="InterPro" id="IPR011964">
    <property type="entry name" value="YVTN_b-propeller_repeat"/>
</dbReference>
<proteinExistence type="predicted"/>
<reference evidence="5 6" key="1">
    <citation type="submission" date="2023-12" db="EMBL/GenBank/DDBJ databases">
        <title>Whole genome sequencing of Paenibacillus phoenicis isolated from the Phoenix Mars Lander spacecraft assembly facility.</title>
        <authorList>
            <person name="Garcia A."/>
            <person name="Venkateswaran K."/>
        </authorList>
    </citation>
    <scope>NUCLEOTIDE SEQUENCE [LARGE SCALE GENOMIC DNA]</scope>
    <source>
        <strain evidence="5 6">3PO2SA</strain>
    </source>
</reference>
<feature type="chain" id="PRO_5047062363" evidence="3">
    <location>
        <begin position="25"/>
        <end position="382"/>
    </location>
</feature>
<dbReference type="InterPro" id="IPR011048">
    <property type="entry name" value="Haem_d1_sf"/>
</dbReference>
<keyword evidence="6" id="KW-1185">Reference proteome</keyword>
<dbReference type="PROSITE" id="PS51257">
    <property type="entry name" value="PROKAR_LIPOPROTEIN"/>
    <property type="match status" value="1"/>
</dbReference>
<sequence>MKRNWMITLSVAVLAIGITACGTAQQNNNAAQQNNNAAQPNQTTNNSENKAEAPISQNVAPAFFYTADEGGSVTKIDATSNQVLQTIKVEGAVHNVQVSPDGKLVGATVVPSMSDMEGMSEAEDQEGGHGEDGDHEMSGYAYFYDTVSDELVKKVEVGIHPAHLVFTMDGKNVLVTNNEGNNVTVLDAKTFQTVGTIPAGKGPHGFRVSADSKFAYVANMSEDTVSVLNLQTMVEEKKIKVGSTPVTTGVTSDGKTLVVPLNAENAAVIVDLATEKMIKVPVGNGPAQVYIPSDNKYAIIANQGTEQNPSNSISKIDLATNQVIATIETGKGAHGVVVSPDNSKIYVTNMFDNTVTVIDNETNKVITTIKVGTTPNGISVTP</sequence>
<dbReference type="Proteomes" id="UP001292216">
    <property type="component" value="Unassembled WGS sequence"/>
</dbReference>
<dbReference type="Pfam" id="PF21783">
    <property type="entry name" value="YNCE"/>
    <property type="match status" value="2"/>
</dbReference>
<dbReference type="PANTHER" id="PTHR47197">
    <property type="entry name" value="PROTEIN NIRF"/>
    <property type="match status" value="1"/>
</dbReference>
<dbReference type="SUPFAM" id="SSF51004">
    <property type="entry name" value="C-terminal (heme d1) domain of cytochrome cd1-nitrite reductase"/>
    <property type="match status" value="1"/>
</dbReference>
<evidence type="ECO:0000313" key="6">
    <source>
        <dbReference type="Proteomes" id="UP001292216"/>
    </source>
</evidence>
<dbReference type="InterPro" id="IPR048433">
    <property type="entry name" value="YNCE-like_beta-prop"/>
</dbReference>
<protein>
    <submittedName>
        <fullName evidence="5">Cytochrome D1 domain-containing protein</fullName>
    </submittedName>
</protein>
<evidence type="ECO:0000256" key="3">
    <source>
        <dbReference type="SAM" id="SignalP"/>
    </source>
</evidence>
<organism evidence="5 6">
    <name type="scientific">Paenibacillus phoenicis</name>
    <dbReference type="NCBI Taxonomy" id="554117"/>
    <lineage>
        <taxon>Bacteria</taxon>
        <taxon>Bacillati</taxon>
        <taxon>Bacillota</taxon>
        <taxon>Bacilli</taxon>
        <taxon>Bacillales</taxon>
        <taxon>Paenibacillaceae</taxon>
        <taxon>Paenibacillus</taxon>
    </lineage>
</organism>
<feature type="region of interest" description="Disordered" evidence="2">
    <location>
        <begin position="31"/>
        <end position="51"/>
    </location>
</feature>
<evidence type="ECO:0000259" key="4">
    <source>
        <dbReference type="Pfam" id="PF21783"/>
    </source>
</evidence>
<keyword evidence="1 3" id="KW-0732">Signal</keyword>
<name>A0ABU5PLA1_9BACL</name>
<dbReference type="InterPro" id="IPR015943">
    <property type="entry name" value="WD40/YVTN_repeat-like_dom_sf"/>
</dbReference>
<evidence type="ECO:0000313" key="5">
    <source>
        <dbReference type="EMBL" id="MEA3570708.1"/>
    </source>
</evidence>
<dbReference type="InterPro" id="IPR051200">
    <property type="entry name" value="Host-pathogen_enzymatic-act"/>
</dbReference>